<comment type="caution">
    <text evidence="5">The sequence shown here is derived from an EMBL/GenBank/DDBJ whole genome shotgun (WGS) entry which is preliminary data.</text>
</comment>
<dbReference type="InterPro" id="IPR005467">
    <property type="entry name" value="His_kinase_dom"/>
</dbReference>
<protein>
    <recommendedName>
        <fullName evidence="4">Histidine kinase domain-containing protein</fullName>
    </recommendedName>
</protein>
<dbReference type="InterPro" id="IPR036890">
    <property type="entry name" value="HATPase_C_sf"/>
</dbReference>
<dbReference type="CDD" id="cd16917">
    <property type="entry name" value="HATPase_UhpB-NarQ-NarX-like"/>
    <property type="match status" value="1"/>
</dbReference>
<reference evidence="6" key="1">
    <citation type="journal article" date="2019" name="Int. J. Syst. Evol. Microbiol.">
        <title>The Global Catalogue of Microorganisms (GCM) 10K type strain sequencing project: providing services to taxonomists for standard genome sequencing and annotation.</title>
        <authorList>
            <consortium name="The Broad Institute Genomics Platform"/>
            <consortium name="The Broad Institute Genome Sequencing Center for Infectious Disease"/>
            <person name="Wu L."/>
            <person name="Ma J."/>
        </authorList>
    </citation>
    <scope>NUCLEOTIDE SEQUENCE [LARGE SCALE GENOMIC DNA]</scope>
    <source>
        <strain evidence="6">NBRC 102520</strain>
    </source>
</reference>
<keyword evidence="2" id="KW-0418">Kinase</keyword>
<gene>
    <name evidence="5" type="ORF">GCM10007857_78280</name>
</gene>
<evidence type="ECO:0000313" key="5">
    <source>
        <dbReference type="EMBL" id="GLR91112.1"/>
    </source>
</evidence>
<dbReference type="InterPro" id="IPR003594">
    <property type="entry name" value="HATPase_dom"/>
</dbReference>
<dbReference type="Proteomes" id="UP001156905">
    <property type="component" value="Unassembled WGS sequence"/>
</dbReference>
<dbReference type="Pfam" id="PF02518">
    <property type="entry name" value="HATPase_c"/>
    <property type="match status" value="1"/>
</dbReference>
<evidence type="ECO:0000313" key="6">
    <source>
        <dbReference type="Proteomes" id="UP001156905"/>
    </source>
</evidence>
<dbReference type="RefSeq" id="WP_284274277.1">
    <property type="nucleotide sequence ID" value="NZ_BSOW01000042.1"/>
</dbReference>
<name>A0ABQ6BG12_9BRAD</name>
<dbReference type="PANTHER" id="PTHR24421">
    <property type="entry name" value="NITRATE/NITRITE SENSOR PROTEIN NARX-RELATED"/>
    <property type="match status" value="1"/>
</dbReference>
<feature type="domain" description="Histidine kinase" evidence="4">
    <location>
        <begin position="86"/>
        <end position="182"/>
    </location>
</feature>
<sequence length="202" mass="22122">MRLRTCLNDQASAARLCGEIDASIDEALQEIRAFAYLLHPQNLTVDGLKATIERYSRGFAARTSLHVTTRMSSDIDRLSRDKQHALLRVIQEALTNVFRHAKATEVKIAVASSGRHFQLTVSDNGRGFPTDRAKSGTKAVMGVGIPAMRARLQQIGGTLHIHSDVAARHAGTTVLAVFPRDVVENKRNRKATTAVRARPSTS</sequence>
<dbReference type="SUPFAM" id="SSF55874">
    <property type="entry name" value="ATPase domain of HSP90 chaperone/DNA topoisomerase II/histidine kinase"/>
    <property type="match status" value="1"/>
</dbReference>
<evidence type="ECO:0000259" key="4">
    <source>
        <dbReference type="PROSITE" id="PS50109"/>
    </source>
</evidence>
<keyword evidence="3" id="KW-0902">Two-component regulatory system</keyword>
<dbReference type="InterPro" id="IPR050482">
    <property type="entry name" value="Sensor_HK_TwoCompSys"/>
</dbReference>
<dbReference type="SMART" id="SM00387">
    <property type="entry name" value="HATPase_c"/>
    <property type="match status" value="1"/>
</dbReference>
<evidence type="ECO:0000256" key="2">
    <source>
        <dbReference type="ARBA" id="ARBA00022777"/>
    </source>
</evidence>
<proteinExistence type="predicted"/>
<keyword evidence="6" id="KW-1185">Reference proteome</keyword>
<organism evidence="5 6">
    <name type="scientific">Bradyrhizobium iriomotense</name>
    <dbReference type="NCBI Taxonomy" id="441950"/>
    <lineage>
        <taxon>Bacteria</taxon>
        <taxon>Pseudomonadati</taxon>
        <taxon>Pseudomonadota</taxon>
        <taxon>Alphaproteobacteria</taxon>
        <taxon>Hyphomicrobiales</taxon>
        <taxon>Nitrobacteraceae</taxon>
        <taxon>Bradyrhizobium</taxon>
    </lineage>
</organism>
<dbReference type="PANTHER" id="PTHR24421:SF58">
    <property type="entry name" value="SIGNAL TRANSDUCTION HISTIDINE-PROTEIN KINASE_PHOSPHATASE UHPB"/>
    <property type="match status" value="1"/>
</dbReference>
<dbReference type="EMBL" id="BSOW01000042">
    <property type="protein sequence ID" value="GLR91112.1"/>
    <property type="molecule type" value="Genomic_DNA"/>
</dbReference>
<evidence type="ECO:0000256" key="3">
    <source>
        <dbReference type="ARBA" id="ARBA00023012"/>
    </source>
</evidence>
<keyword evidence="1" id="KW-0808">Transferase</keyword>
<dbReference type="PROSITE" id="PS50109">
    <property type="entry name" value="HIS_KIN"/>
    <property type="match status" value="1"/>
</dbReference>
<accession>A0ABQ6BG12</accession>
<evidence type="ECO:0000256" key="1">
    <source>
        <dbReference type="ARBA" id="ARBA00022679"/>
    </source>
</evidence>
<dbReference type="Gene3D" id="3.30.565.10">
    <property type="entry name" value="Histidine kinase-like ATPase, C-terminal domain"/>
    <property type="match status" value="1"/>
</dbReference>